<dbReference type="PANTHER" id="PTHR36510">
    <property type="entry name" value="GLUTAMATE--CYSTEINE LIGASE 2-RELATED"/>
    <property type="match status" value="1"/>
</dbReference>
<evidence type="ECO:0000256" key="3">
    <source>
        <dbReference type="ARBA" id="ARBA00022840"/>
    </source>
</evidence>
<evidence type="ECO:0000256" key="2">
    <source>
        <dbReference type="ARBA" id="ARBA00022741"/>
    </source>
</evidence>
<dbReference type="SUPFAM" id="SSF55931">
    <property type="entry name" value="Glutamine synthetase/guanido kinase"/>
    <property type="match status" value="1"/>
</dbReference>
<comment type="catalytic activity">
    <reaction evidence="4">
        <text>L-cysteine + L-glutamate + ATP = gamma-L-glutamyl-L-cysteine + ADP + phosphate + H(+)</text>
        <dbReference type="Rhea" id="RHEA:13285"/>
        <dbReference type="ChEBI" id="CHEBI:15378"/>
        <dbReference type="ChEBI" id="CHEBI:29985"/>
        <dbReference type="ChEBI" id="CHEBI:30616"/>
        <dbReference type="ChEBI" id="CHEBI:35235"/>
        <dbReference type="ChEBI" id="CHEBI:43474"/>
        <dbReference type="ChEBI" id="CHEBI:58173"/>
        <dbReference type="ChEBI" id="CHEBI:456216"/>
        <dbReference type="EC" id="6.3.2.2"/>
    </reaction>
</comment>
<dbReference type="PANTHER" id="PTHR36510:SF1">
    <property type="entry name" value="GLUTAMATE--CYSTEINE LIGASE 2-RELATED"/>
    <property type="match status" value="1"/>
</dbReference>
<evidence type="ECO:0000256" key="4">
    <source>
        <dbReference type="HAMAP-Rule" id="MF_01609"/>
    </source>
</evidence>
<evidence type="ECO:0000313" key="6">
    <source>
        <dbReference type="Proteomes" id="UP000697998"/>
    </source>
</evidence>
<organism evidence="5 6">
    <name type="scientific">Candidatus Accumulibacter proximus</name>
    <dbReference type="NCBI Taxonomy" id="2954385"/>
    <lineage>
        <taxon>Bacteria</taxon>
        <taxon>Pseudomonadati</taxon>
        <taxon>Pseudomonadota</taxon>
        <taxon>Betaproteobacteria</taxon>
        <taxon>Candidatus Accumulibacter</taxon>
    </lineage>
</organism>
<dbReference type="NCBIfam" id="NF010040">
    <property type="entry name" value="PRK13516.1"/>
    <property type="match status" value="1"/>
</dbReference>
<keyword evidence="3 4" id="KW-0067">ATP-binding</keyword>
<sequence length="385" mass="42596">MSKSLGEFRHSEPLTLGVELELQLLSRRDFDLTRGATDLLASLDYDGRFGEIKLEITESMIEVSTLPQASAEGIAADLAGLREILRVHCARNNIAVSGGGTHPFHRWPERRICSGERFDALYQRYGYLAKQFTVFGQHIHVGCTSADDAIWLTQALGVYVPAFVALSASSPFVDGVDTFFQSARLNAVSAFPLSGQCPPLANWEEFVRYFGMLQACGIAASIKDLYWDVRPKPEFGTVEIRVCDTPLSIESATALAALAQALSRWLLRTRPDLQVARQVHVARYNKFQACRYGMAAMISDPVALGQRPLRESLAELLELLAADARELGCTAWLDHLQPLLADDATDAAWLRGMQRVHGNLNDVVREAAERLLARPAANEPREISR</sequence>
<dbReference type="GO" id="GO:0004357">
    <property type="term" value="F:glutamate-cysteine ligase activity"/>
    <property type="evidence" value="ECO:0007669"/>
    <property type="project" value="UniProtKB-EC"/>
</dbReference>
<evidence type="ECO:0000313" key="5">
    <source>
        <dbReference type="EMBL" id="MBK7676412.1"/>
    </source>
</evidence>
<comment type="similarity">
    <text evidence="4">Belongs to the glutamate--cysteine ligase type 2 family. YbdK subfamily.</text>
</comment>
<dbReference type="Proteomes" id="UP000697998">
    <property type="component" value="Unassembled WGS sequence"/>
</dbReference>
<accession>A0A935Q1N9</accession>
<dbReference type="InterPro" id="IPR006336">
    <property type="entry name" value="GCS2"/>
</dbReference>
<comment type="function">
    <text evidence="4">ATP-dependent carboxylate-amine ligase which exhibits weak glutamate--cysteine ligase activity.</text>
</comment>
<dbReference type="NCBIfam" id="TIGR02050">
    <property type="entry name" value="gshA_cyan_rel"/>
    <property type="match status" value="1"/>
</dbReference>
<dbReference type="Pfam" id="PF04107">
    <property type="entry name" value="GCS2"/>
    <property type="match status" value="1"/>
</dbReference>
<keyword evidence="2 4" id="KW-0547">Nucleotide-binding</keyword>
<dbReference type="InterPro" id="IPR050141">
    <property type="entry name" value="GCL_type2/YbdK_subfam"/>
</dbReference>
<dbReference type="AlphaFoldDB" id="A0A935Q1N9"/>
<dbReference type="HAMAP" id="MF_01609">
    <property type="entry name" value="Glu_cys_ligase_2"/>
    <property type="match status" value="1"/>
</dbReference>
<dbReference type="EMBL" id="JADJMH010000019">
    <property type="protein sequence ID" value="MBK7676412.1"/>
    <property type="molecule type" value="Genomic_DNA"/>
</dbReference>
<evidence type="ECO:0000256" key="1">
    <source>
        <dbReference type="ARBA" id="ARBA00022598"/>
    </source>
</evidence>
<protein>
    <recommendedName>
        <fullName evidence="4">Putative glutamate--cysteine ligase 2</fullName>
        <ecNumber evidence="4">6.3.2.2</ecNumber>
    </recommendedName>
    <alternativeName>
        <fullName evidence="4">Gamma-glutamylcysteine synthetase 2</fullName>
        <shortName evidence="4">GCS 2</shortName>
        <shortName evidence="4">Gamma-GCS 2</shortName>
    </alternativeName>
</protein>
<dbReference type="Gene3D" id="3.30.590.20">
    <property type="match status" value="1"/>
</dbReference>
<dbReference type="GO" id="GO:0005524">
    <property type="term" value="F:ATP binding"/>
    <property type="evidence" value="ECO:0007669"/>
    <property type="project" value="UniProtKB-KW"/>
</dbReference>
<gene>
    <name evidence="5" type="ORF">IPJ27_17580</name>
</gene>
<comment type="caution">
    <text evidence="5">The sequence shown here is derived from an EMBL/GenBank/DDBJ whole genome shotgun (WGS) entry which is preliminary data.</text>
</comment>
<reference evidence="5 6" key="1">
    <citation type="submission" date="2020-10" db="EMBL/GenBank/DDBJ databases">
        <title>Connecting structure to function with the recovery of over 1000 high-quality activated sludge metagenome-assembled genomes encoding full-length rRNA genes using long-read sequencing.</title>
        <authorList>
            <person name="Singleton C.M."/>
            <person name="Petriglieri F."/>
            <person name="Kristensen J.M."/>
            <person name="Kirkegaard R.H."/>
            <person name="Michaelsen T.Y."/>
            <person name="Andersen M.H."/>
            <person name="Karst S.M."/>
            <person name="Dueholm M.S."/>
            <person name="Nielsen P.H."/>
            <person name="Albertsen M."/>
        </authorList>
    </citation>
    <scope>NUCLEOTIDE SEQUENCE [LARGE SCALE GENOMIC DNA]</scope>
    <source>
        <strain evidence="5">EsbW_18-Q3-R4-48_BATAC.285</strain>
    </source>
</reference>
<dbReference type="EC" id="6.3.2.2" evidence="4"/>
<proteinExistence type="inferred from homology"/>
<dbReference type="InterPro" id="IPR014746">
    <property type="entry name" value="Gln_synth/guanido_kin_cat_dom"/>
</dbReference>
<name>A0A935Q1N9_9PROT</name>
<dbReference type="GO" id="GO:0042398">
    <property type="term" value="P:modified amino acid biosynthetic process"/>
    <property type="evidence" value="ECO:0007669"/>
    <property type="project" value="InterPro"/>
</dbReference>
<dbReference type="InterPro" id="IPR011793">
    <property type="entry name" value="YbdK"/>
</dbReference>
<keyword evidence="1 4" id="KW-0436">Ligase</keyword>